<evidence type="ECO:0000259" key="3">
    <source>
        <dbReference type="Pfam" id="PF18912"/>
    </source>
</evidence>
<dbReference type="Pfam" id="PF18912">
    <property type="entry name" value="DZR_2"/>
    <property type="match status" value="1"/>
</dbReference>
<dbReference type="STRING" id="1618484.UR56_C0007G0019"/>
<dbReference type="GO" id="GO:0016757">
    <property type="term" value="F:glycosyltransferase activity"/>
    <property type="evidence" value="ECO:0007669"/>
    <property type="project" value="UniProtKB-KW"/>
</dbReference>
<reference evidence="4 5" key="1">
    <citation type="journal article" date="2015" name="Nature">
        <title>rRNA introns, odd ribosomes, and small enigmatic genomes across a large radiation of phyla.</title>
        <authorList>
            <person name="Brown C.T."/>
            <person name="Hug L.A."/>
            <person name="Thomas B.C."/>
            <person name="Sharon I."/>
            <person name="Castelle C.J."/>
            <person name="Singh A."/>
            <person name="Wilkins M.J."/>
            <person name="Williams K.H."/>
            <person name="Banfield J.F."/>
        </authorList>
    </citation>
    <scope>NUCLEOTIDE SEQUENCE [LARGE SCALE GENOMIC DNA]</scope>
</reference>
<dbReference type="InterPro" id="IPR029057">
    <property type="entry name" value="PRTase-like"/>
</dbReference>
<proteinExistence type="inferred from homology"/>
<dbReference type="PANTHER" id="PTHR47505:SF1">
    <property type="entry name" value="DNA UTILIZATION PROTEIN YHGH"/>
    <property type="match status" value="1"/>
</dbReference>
<dbReference type="InterPro" id="IPR051910">
    <property type="entry name" value="ComF/GntX_DNA_util-trans"/>
</dbReference>
<dbReference type="PANTHER" id="PTHR47505">
    <property type="entry name" value="DNA UTILIZATION PROTEIN YHGH"/>
    <property type="match status" value="1"/>
</dbReference>
<sequence>MFLIDLLFPKFCLGCGYIGVYLCRSCQNKLKPIESDICLYCKKPSLFGLTHHNCINKLYVDGLVTIYYYNPILKKVIKNIKYRLATEVWQEFYRIIEPQIIKKLGFYKKLSPDFVMQPIPLSKIKYNERGFNQANLISIFFQKFLHFPIINLLVRKREILSQAQVKSKKARYFNTRGVFAIKNKCRDAKFCVSNKNIILIDDVITSGSTVKEAARILKKAGVKKVYVLALAKG</sequence>
<evidence type="ECO:0000313" key="4">
    <source>
        <dbReference type="EMBL" id="KKP62036.1"/>
    </source>
</evidence>
<evidence type="ECO:0000313" key="5">
    <source>
        <dbReference type="Proteomes" id="UP000034004"/>
    </source>
</evidence>
<dbReference type="Pfam" id="PF00156">
    <property type="entry name" value="Pribosyltran"/>
    <property type="match status" value="1"/>
</dbReference>
<evidence type="ECO:0000259" key="2">
    <source>
        <dbReference type="Pfam" id="PF00156"/>
    </source>
</evidence>
<evidence type="ECO:0000256" key="1">
    <source>
        <dbReference type="ARBA" id="ARBA00008007"/>
    </source>
</evidence>
<dbReference type="CDD" id="cd06223">
    <property type="entry name" value="PRTases_typeI"/>
    <property type="match status" value="1"/>
</dbReference>
<name>A0A0G0BEK9_9BACT</name>
<dbReference type="EMBL" id="LBPR01000007">
    <property type="protein sequence ID" value="KKP62036.1"/>
    <property type="molecule type" value="Genomic_DNA"/>
</dbReference>
<keyword evidence="4" id="KW-0808">Transferase</keyword>
<dbReference type="InterPro" id="IPR044005">
    <property type="entry name" value="DZR_2"/>
</dbReference>
<accession>A0A0G0BEK9</accession>
<comment type="caution">
    <text evidence="4">The sequence shown here is derived from an EMBL/GenBank/DDBJ whole genome shotgun (WGS) entry which is preliminary data.</text>
</comment>
<feature type="domain" description="Phosphoribosyltransferase" evidence="2">
    <location>
        <begin position="188"/>
        <end position="230"/>
    </location>
</feature>
<dbReference type="Gene3D" id="3.40.50.2020">
    <property type="match status" value="1"/>
</dbReference>
<keyword evidence="4" id="KW-0328">Glycosyltransferase</keyword>
<dbReference type="InterPro" id="IPR000836">
    <property type="entry name" value="PRTase_dom"/>
</dbReference>
<comment type="similarity">
    <text evidence="1">Belongs to the ComF/GntX family.</text>
</comment>
<organism evidence="4 5">
    <name type="scientific">Candidatus Roizmanbacteria bacterium GW2011_GWC2_34_23</name>
    <dbReference type="NCBI Taxonomy" id="1618484"/>
    <lineage>
        <taxon>Bacteria</taxon>
        <taxon>Candidatus Roizmaniibacteriota</taxon>
    </lineage>
</organism>
<feature type="domain" description="Double zinc ribbon" evidence="3">
    <location>
        <begin position="3"/>
        <end position="46"/>
    </location>
</feature>
<dbReference type="SUPFAM" id="SSF53271">
    <property type="entry name" value="PRTase-like"/>
    <property type="match status" value="1"/>
</dbReference>
<dbReference type="Proteomes" id="UP000034004">
    <property type="component" value="Unassembled WGS sequence"/>
</dbReference>
<dbReference type="AlphaFoldDB" id="A0A0G0BEK9"/>
<gene>
    <name evidence="4" type="ORF">UR56_C0007G0019</name>
</gene>
<protein>
    <submittedName>
        <fullName evidence="4">Phosphoribosyltransferase</fullName>
    </submittedName>
</protein>